<keyword evidence="1" id="KW-1133">Transmembrane helix</keyword>
<keyword evidence="1" id="KW-0812">Transmembrane</keyword>
<proteinExistence type="predicted"/>
<organism evidence="2 3">
    <name type="scientific">Taenia crassiceps</name>
    <dbReference type="NCBI Taxonomy" id="6207"/>
    <lineage>
        <taxon>Eukaryota</taxon>
        <taxon>Metazoa</taxon>
        <taxon>Spiralia</taxon>
        <taxon>Lophotrochozoa</taxon>
        <taxon>Platyhelminthes</taxon>
        <taxon>Cestoda</taxon>
        <taxon>Eucestoda</taxon>
        <taxon>Cyclophyllidea</taxon>
        <taxon>Taeniidae</taxon>
        <taxon>Taenia</taxon>
    </lineage>
</organism>
<comment type="caution">
    <text evidence="2">The sequence shown here is derived from an EMBL/GenBank/DDBJ whole genome shotgun (WGS) entry which is preliminary data.</text>
</comment>
<name>A0ABR4QIP4_9CEST</name>
<protein>
    <submittedName>
        <fullName evidence="2">Uncharacterized protein</fullName>
    </submittedName>
</protein>
<sequence>MHRVIPKTKNQVVAPLLFPPWQLVIGAVTNSVGQTTVDVVVSLAPHRSHSLITHIIIIAISLTCVFRVFACAELAHPPFHYSTRPLAQPPPPAPPPRVSALRLLLLLPLLLLLLPPCRLTSE</sequence>
<feature type="transmembrane region" description="Helical" evidence="1">
    <location>
        <begin position="51"/>
        <end position="75"/>
    </location>
</feature>
<reference evidence="2 3" key="1">
    <citation type="journal article" date="2022" name="Front. Cell. Infect. Microbiol.">
        <title>The Genomes of Two Strains of Taenia crassiceps the Animal Model for the Study of Human Cysticercosis.</title>
        <authorList>
            <person name="Bobes R.J."/>
            <person name="Estrada K."/>
            <person name="Rios-Valencia D.G."/>
            <person name="Calderon-Gallegos A."/>
            <person name="de la Torre P."/>
            <person name="Carrero J.C."/>
            <person name="Sanchez-Flores A."/>
            <person name="Laclette J.P."/>
        </authorList>
    </citation>
    <scope>NUCLEOTIDE SEQUENCE [LARGE SCALE GENOMIC DNA]</scope>
    <source>
        <strain evidence="2">WFUcys</strain>
    </source>
</reference>
<evidence type="ECO:0000256" key="1">
    <source>
        <dbReference type="SAM" id="Phobius"/>
    </source>
</evidence>
<gene>
    <name evidence="2" type="ORF">TcWFU_009321</name>
</gene>
<keyword evidence="1" id="KW-0472">Membrane</keyword>
<dbReference type="Proteomes" id="UP001651158">
    <property type="component" value="Unassembled WGS sequence"/>
</dbReference>
<dbReference type="EMBL" id="JAKROA010000003">
    <property type="protein sequence ID" value="KAL5109437.1"/>
    <property type="molecule type" value="Genomic_DNA"/>
</dbReference>
<evidence type="ECO:0000313" key="3">
    <source>
        <dbReference type="Proteomes" id="UP001651158"/>
    </source>
</evidence>
<evidence type="ECO:0000313" key="2">
    <source>
        <dbReference type="EMBL" id="KAL5109437.1"/>
    </source>
</evidence>
<accession>A0ABR4QIP4</accession>
<keyword evidence="3" id="KW-1185">Reference proteome</keyword>